<dbReference type="AlphaFoldDB" id="A0A1Y1W048"/>
<dbReference type="PANTHER" id="PTHR13255:SF0">
    <property type="entry name" value="ATAXIN-10"/>
    <property type="match status" value="1"/>
</dbReference>
<dbReference type="OrthoDB" id="379794at2759"/>
<evidence type="ECO:0000256" key="6">
    <source>
        <dbReference type="SAM" id="MobiDB-lite"/>
    </source>
</evidence>
<accession>A0A1Y1W048</accession>
<dbReference type="RefSeq" id="XP_040740857.1">
    <property type="nucleotide sequence ID" value="XM_040888486.1"/>
</dbReference>
<dbReference type="Pfam" id="PF09759">
    <property type="entry name" value="Atx10homo_assoc"/>
    <property type="match status" value="1"/>
</dbReference>
<dbReference type="Proteomes" id="UP000193922">
    <property type="component" value="Unassembled WGS sequence"/>
</dbReference>
<dbReference type="GO" id="GO:0051301">
    <property type="term" value="P:cell division"/>
    <property type="evidence" value="ECO:0007669"/>
    <property type="project" value="UniProtKB-KW"/>
</dbReference>
<organism evidence="8 9">
    <name type="scientific">Linderina pennispora</name>
    <dbReference type="NCBI Taxonomy" id="61395"/>
    <lineage>
        <taxon>Eukaryota</taxon>
        <taxon>Fungi</taxon>
        <taxon>Fungi incertae sedis</taxon>
        <taxon>Zoopagomycota</taxon>
        <taxon>Kickxellomycotina</taxon>
        <taxon>Kickxellomycetes</taxon>
        <taxon>Kickxellales</taxon>
        <taxon>Kickxellaceae</taxon>
        <taxon>Linderina</taxon>
    </lineage>
</organism>
<keyword evidence="9" id="KW-1185">Reference proteome</keyword>
<evidence type="ECO:0000256" key="4">
    <source>
        <dbReference type="ARBA" id="ARBA00044746"/>
    </source>
</evidence>
<proteinExistence type="inferred from homology"/>
<comment type="caution">
    <text evidence="8">The sequence shown here is derived from an EMBL/GenBank/DDBJ whole genome shotgun (WGS) entry which is preliminary data.</text>
</comment>
<gene>
    <name evidence="8" type="ORF">DL89DRAFT_269933</name>
</gene>
<evidence type="ECO:0000256" key="5">
    <source>
        <dbReference type="ARBA" id="ARBA00044801"/>
    </source>
</evidence>
<evidence type="ECO:0000313" key="9">
    <source>
        <dbReference type="Proteomes" id="UP000193922"/>
    </source>
</evidence>
<feature type="region of interest" description="Disordered" evidence="6">
    <location>
        <begin position="543"/>
        <end position="564"/>
    </location>
</feature>
<comment type="similarity">
    <text evidence="1">Belongs to the ataxin-10 family.</text>
</comment>
<evidence type="ECO:0000256" key="3">
    <source>
        <dbReference type="ARBA" id="ARBA00023306"/>
    </source>
</evidence>
<evidence type="ECO:0000256" key="2">
    <source>
        <dbReference type="ARBA" id="ARBA00022618"/>
    </source>
</evidence>
<evidence type="ECO:0000313" key="8">
    <source>
        <dbReference type="EMBL" id="ORX66898.1"/>
    </source>
</evidence>
<feature type="domain" description="Ataxin-10" evidence="7">
    <location>
        <begin position="461"/>
        <end position="549"/>
    </location>
</feature>
<sequence>MRPRITPISSSYFADSVAYRHAMLSDTWKPHLMQLRSVLDNVHGCVRQCSKLLCSSEYPDRQPHKVLNRTAHVSGPKPILISNLHFLCLVAYFNRCENLDHQVLERLVVFRDKCAQLKLNSPHPSRPHISTVVGSAVWTDVKALFRPDAHDTLTAIRSEGLGDLCIFIRNSAAMNKANQDSAFDAGILAYISRVIHQLVVREITCPEAMKCVSFAAQALSNIATGNKKIQRSLFETELAPSASPMNTMIWYLLASVNSKTNMACLVLILNSIKDDLPATELLCQSDAGRLVVSKIGEMFGENEDDESELKNVLYAVLDQVISAGQLPPIIGNEVSVEQYGLLDALGSAAAITLDQIRIITTLLAQIEALLVDIWEVTCRGMDGVVDTHRSFSALVSILGTVTELGDASMTSMLVEQKTLHSIVRLLGLLNRHLPRIERASEQEARAASGETDSSVARLFMFKRDLIRIISNAAHHNVQVQDLMRELDGLALVLDHMRIDENHPYIQGTCRNQANQDYVSKMSAMEMAHDPQLEKAGVAATVGDDGKVSISPADSEDIAKKRRRS</sequence>
<name>A0A1Y1W048_9FUNG</name>
<reference evidence="8 9" key="1">
    <citation type="submission" date="2016-07" db="EMBL/GenBank/DDBJ databases">
        <title>Pervasive Adenine N6-methylation of Active Genes in Fungi.</title>
        <authorList>
            <consortium name="DOE Joint Genome Institute"/>
            <person name="Mondo S.J."/>
            <person name="Dannebaum R.O."/>
            <person name="Kuo R.C."/>
            <person name="Labutti K."/>
            <person name="Haridas S."/>
            <person name="Kuo A."/>
            <person name="Salamov A."/>
            <person name="Ahrendt S.R."/>
            <person name="Lipzen A."/>
            <person name="Sullivan W."/>
            <person name="Andreopoulos W.B."/>
            <person name="Clum A."/>
            <person name="Lindquist E."/>
            <person name="Daum C."/>
            <person name="Ramamoorthy G.K."/>
            <person name="Gryganskyi A."/>
            <person name="Culley D."/>
            <person name="Magnuson J.K."/>
            <person name="James T.Y."/>
            <person name="O'Malley M.A."/>
            <person name="Stajich J.E."/>
            <person name="Spatafora J.W."/>
            <person name="Visel A."/>
            <person name="Grigoriev I.V."/>
        </authorList>
    </citation>
    <scope>NUCLEOTIDE SEQUENCE [LARGE SCALE GENOMIC DNA]</scope>
    <source>
        <strain evidence="8 9">ATCC 12442</strain>
    </source>
</reference>
<protein>
    <recommendedName>
        <fullName evidence="5">Ataxin-10 homolog</fullName>
    </recommendedName>
</protein>
<dbReference type="GeneID" id="63805134"/>
<dbReference type="GO" id="GO:0005829">
    <property type="term" value="C:cytosol"/>
    <property type="evidence" value="ECO:0007669"/>
    <property type="project" value="TreeGrafter"/>
</dbReference>
<keyword evidence="3" id="KW-0131">Cell cycle</keyword>
<evidence type="ECO:0000256" key="1">
    <source>
        <dbReference type="ARBA" id="ARBA00008384"/>
    </source>
</evidence>
<evidence type="ECO:0000259" key="7">
    <source>
        <dbReference type="Pfam" id="PF09759"/>
    </source>
</evidence>
<comment type="function">
    <text evidence="4">May play a role in the regulation of cytokinesis.</text>
</comment>
<dbReference type="EMBL" id="MCFD01000014">
    <property type="protein sequence ID" value="ORX66898.1"/>
    <property type="molecule type" value="Genomic_DNA"/>
</dbReference>
<dbReference type="InterPro" id="IPR051374">
    <property type="entry name" value="Ataxin-10/CTR86_families"/>
</dbReference>
<keyword evidence="2" id="KW-0132">Cell division</keyword>
<dbReference type="PANTHER" id="PTHR13255">
    <property type="entry name" value="ATAXIN-10"/>
    <property type="match status" value="1"/>
</dbReference>
<dbReference type="InterPro" id="IPR019156">
    <property type="entry name" value="Ataxin-10_domain"/>
</dbReference>